<dbReference type="Pfam" id="PF02558">
    <property type="entry name" value="ApbA"/>
    <property type="match status" value="1"/>
</dbReference>
<dbReference type="RefSeq" id="WP_067482239.1">
    <property type="nucleotide sequence ID" value="NZ_CP023074.1"/>
</dbReference>
<evidence type="ECO:0000313" key="2">
    <source>
        <dbReference type="Proteomes" id="UP000078516"/>
    </source>
</evidence>
<reference evidence="1 2" key="1">
    <citation type="submission" date="2016-04" db="EMBL/GenBank/DDBJ databases">
        <title>Draft genome of an Enterococcus thailandicus strain isolated from bovine feces.</title>
        <authorList>
            <person name="Beukers A.G."/>
            <person name="Zaheer R."/>
            <person name="Goji N."/>
            <person name="Cook S.R."/>
            <person name="Amoako K."/>
            <person name="Chaves A.V."/>
            <person name="Ward M.P."/>
            <person name="Mcallister T.A."/>
        </authorList>
    </citation>
    <scope>NUCLEOTIDE SEQUENCE [LARGE SCALE GENOMIC DNA]</scope>
    <source>
        <strain evidence="1 2">F0711D 46</strain>
    </source>
</reference>
<dbReference type="KEGG" id="eth:CK496_07000"/>
<dbReference type="AlphaFoldDB" id="A0A179ETG7"/>
<organism evidence="1 2">
    <name type="scientific">Enterococcus thailandicus</name>
    <dbReference type="NCBI Taxonomy" id="417368"/>
    <lineage>
        <taxon>Bacteria</taxon>
        <taxon>Bacillati</taxon>
        <taxon>Bacillota</taxon>
        <taxon>Bacilli</taxon>
        <taxon>Lactobacillales</taxon>
        <taxon>Enterococcaceae</taxon>
        <taxon>Enterococcus</taxon>
    </lineage>
</organism>
<protein>
    <submittedName>
        <fullName evidence="1">Uncharacterized protein</fullName>
    </submittedName>
</protein>
<keyword evidence="2" id="KW-1185">Reference proteome</keyword>
<dbReference type="GeneID" id="77487386"/>
<dbReference type="Proteomes" id="UP000078516">
    <property type="component" value="Unassembled WGS sequence"/>
</dbReference>
<comment type="caution">
    <text evidence="1">The sequence shown here is derived from an EMBL/GenBank/DDBJ whole genome shotgun (WGS) entry which is preliminary data.</text>
</comment>
<accession>A0A179ETG7</accession>
<dbReference type="EMBL" id="LWMN01000010">
    <property type="protein sequence ID" value="OAQ56506.1"/>
    <property type="molecule type" value="Genomic_DNA"/>
</dbReference>
<sequence>MKLLIYGAGIQGSYLAHILAKNKENEVTILARGKTKEHLETNGLELKHVIQKKRTVDIIKIISKLEPTDKYDLIFVTMKYNDFDSVIEPIARNHSQRVIFVGNQMNPELLKEKIVQKTPAKQVFFGFQNTGGTREGNLITILRFNGGKMKIYLDSNEFEMTQLLNQVFARTNYQWQSDPTLPDWLKSHAALIMVLNSLDLIYRKKMKNKQELTRLFSITASAFKEAFTVLEENGYPIVPKIQKSLLQNEFLTKFGLKLMYATPLMASAQGSYTEIELIICSFERLKKETGTKTPNLDQLIKIAAQVNERKSVIKKF</sequence>
<name>A0A179ETG7_ENTTH</name>
<proteinExistence type="predicted"/>
<dbReference type="Gene3D" id="3.40.50.720">
    <property type="entry name" value="NAD(P)-binding Rossmann-like Domain"/>
    <property type="match status" value="1"/>
</dbReference>
<dbReference type="InterPro" id="IPR036291">
    <property type="entry name" value="NAD(P)-bd_dom_sf"/>
</dbReference>
<dbReference type="SUPFAM" id="SSF51735">
    <property type="entry name" value="NAD(P)-binding Rossmann-fold domains"/>
    <property type="match status" value="1"/>
</dbReference>
<gene>
    <name evidence="1" type="ORF">A6E74_03590</name>
</gene>
<evidence type="ECO:0000313" key="1">
    <source>
        <dbReference type="EMBL" id="OAQ56506.1"/>
    </source>
</evidence>
<dbReference type="InterPro" id="IPR013332">
    <property type="entry name" value="KPR_N"/>
</dbReference>